<evidence type="ECO:0000256" key="4">
    <source>
        <dbReference type="ARBA" id="ARBA00022553"/>
    </source>
</evidence>
<dbReference type="PANTHER" id="PTHR24356">
    <property type="entry name" value="SERINE/THREONINE-PROTEIN KINASE"/>
    <property type="match status" value="1"/>
</dbReference>
<feature type="compositionally biased region" description="Polar residues" evidence="14">
    <location>
        <begin position="752"/>
        <end position="764"/>
    </location>
</feature>
<feature type="region of interest" description="Disordered" evidence="14">
    <location>
        <begin position="1066"/>
        <end position="1095"/>
    </location>
</feature>
<reference evidence="17" key="2">
    <citation type="journal article" date="2023" name="Plants (Basel)">
        <title>Annotation of the Turnera subulata (Passifloraceae) Draft Genome Reveals the S-Locus Evolved after the Divergence of Turneroideae from Passifloroideae in a Stepwise Manner.</title>
        <authorList>
            <person name="Henning P.M."/>
            <person name="Roalson E.H."/>
            <person name="Mir W."/>
            <person name="McCubbin A.G."/>
            <person name="Shore J.S."/>
        </authorList>
    </citation>
    <scope>NUCLEOTIDE SEQUENCE</scope>
    <source>
        <strain evidence="17">F60SS</strain>
    </source>
</reference>
<dbReference type="SMART" id="SM00220">
    <property type="entry name" value="S_TKc"/>
    <property type="match status" value="1"/>
</dbReference>
<name>A0A9Q0GFK6_9ROSI</name>
<feature type="region of interest" description="Disordered" evidence="14">
    <location>
        <begin position="1"/>
        <end position="284"/>
    </location>
</feature>
<evidence type="ECO:0000256" key="7">
    <source>
        <dbReference type="ARBA" id="ARBA00022741"/>
    </source>
</evidence>
<dbReference type="Proteomes" id="UP001141552">
    <property type="component" value="Unassembled WGS sequence"/>
</dbReference>
<feature type="domain" description="Protein kinase" evidence="15">
    <location>
        <begin position="905"/>
        <end position="1194"/>
    </location>
</feature>
<keyword evidence="18" id="KW-1185">Reference proteome</keyword>
<keyword evidence="3 17" id="KW-0723">Serine/threonine-protein kinase</keyword>
<comment type="catalytic activity">
    <reaction evidence="13">
        <text>L-seryl-[protein] + ATP = O-phospho-L-seryl-[protein] + ADP + H(+)</text>
        <dbReference type="Rhea" id="RHEA:17989"/>
        <dbReference type="Rhea" id="RHEA-COMP:9863"/>
        <dbReference type="Rhea" id="RHEA-COMP:11604"/>
        <dbReference type="ChEBI" id="CHEBI:15378"/>
        <dbReference type="ChEBI" id="CHEBI:29999"/>
        <dbReference type="ChEBI" id="CHEBI:30616"/>
        <dbReference type="ChEBI" id="CHEBI:83421"/>
        <dbReference type="ChEBI" id="CHEBI:456216"/>
        <dbReference type="EC" id="2.7.11.1"/>
    </reaction>
</comment>
<evidence type="ECO:0000256" key="14">
    <source>
        <dbReference type="SAM" id="MobiDB-lite"/>
    </source>
</evidence>
<keyword evidence="6" id="KW-0479">Metal-binding</keyword>
<dbReference type="Gene3D" id="3.30.200.20">
    <property type="entry name" value="Phosphorylase Kinase, domain 1"/>
    <property type="match status" value="1"/>
</dbReference>
<dbReference type="EMBL" id="JAKUCV010000991">
    <property type="protein sequence ID" value="KAJ4848135.1"/>
    <property type="molecule type" value="Genomic_DNA"/>
</dbReference>
<feature type="compositionally biased region" description="Low complexity" evidence="14">
    <location>
        <begin position="52"/>
        <end position="64"/>
    </location>
</feature>
<dbReference type="SUPFAM" id="SSF56112">
    <property type="entry name" value="Protein kinase-like (PK-like)"/>
    <property type="match status" value="1"/>
</dbReference>
<comment type="similarity">
    <text evidence="1">Belongs to the protein kinase superfamily. AGC Ser/Thr protein kinase family.</text>
</comment>
<reference evidence="17" key="1">
    <citation type="submission" date="2022-02" db="EMBL/GenBank/DDBJ databases">
        <authorList>
            <person name="Henning P.M."/>
            <person name="McCubbin A.G."/>
            <person name="Shore J.S."/>
        </authorList>
    </citation>
    <scope>NUCLEOTIDE SEQUENCE</scope>
    <source>
        <strain evidence="17">F60SS</strain>
        <tissue evidence="17">Leaves</tissue>
    </source>
</reference>
<dbReference type="FunFam" id="3.30.200.20:FF:000147">
    <property type="entry name" value="probable serine/threonine protein kinase IREH1"/>
    <property type="match status" value="1"/>
</dbReference>
<feature type="compositionally biased region" description="Basic and acidic residues" evidence="14">
    <location>
        <begin position="590"/>
        <end position="599"/>
    </location>
</feature>
<evidence type="ECO:0000256" key="6">
    <source>
        <dbReference type="ARBA" id="ARBA00022723"/>
    </source>
</evidence>
<comment type="catalytic activity">
    <reaction evidence="12">
        <text>L-threonyl-[protein] + ATP = O-phospho-L-threonyl-[protein] + ADP + H(+)</text>
        <dbReference type="Rhea" id="RHEA:46608"/>
        <dbReference type="Rhea" id="RHEA-COMP:11060"/>
        <dbReference type="Rhea" id="RHEA-COMP:11605"/>
        <dbReference type="ChEBI" id="CHEBI:15378"/>
        <dbReference type="ChEBI" id="CHEBI:30013"/>
        <dbReference type="ChEBI" id="CHEBI:30616"/>
        <dbReference type="ChEBI" id="CHEBI:61977"/>
        <dbReference type="ChEBI" id="CHEBI:456216"/>
        <dbReference type="EC" id="2.7.11.1"/>
    </reaction>
</comment>
<feature type="compositionally biased region" description="Polar residues" evidence="14">
    <location>
        <begin position="233"/>
        <end position="248"/>
    </location>
</feature>
<feature type="compositionally biased region" description="Polar residues" evidence="14">
    <location>
        <begin position="213"/>
        <end position="224"/>
    </location>
</feature>
<evidence type="ECO:0000259" key="15">
    <source>
        <dbReference type="PROSITE" id="PS50011"/>
    </source>
</evidence>
<dbReference type="OrthoDB" id="162894at2759"/>
<keyword evidence="10" id="KW-0862">Zinc</keyword>
<dbReference type="Pfam" id="PF26031">
    <property type="entry name" value="IREH1"/>
    <property type="match status" value="1"/>
</dbReference>
<keyword evidence="8" id="KW-0863">Zinc-finger</keyword>
<dbReference type="PROSITE" id="PS00108">
    <property type="entry name" value="PROTEIN_KINASE_ST"/>
    <property type="match status" value="1"/>
</dbReference>
<evidence type="ECO:0000256" key="2">
    <source>
        <dbReference type="ARBA" id="ARBA00012513"/>
    </source>
</evidence>
<comment type="caution">
    <text evidence="17">The sequence shown here is derived from an EMBL/GenBank/DDBJ whole genome shotgun (WGS) entry which is preliminary data.</text>
</comment>
<proteinExistence type="inferred from homology"/>
<evidence type="ECO:0000256" key="12">
    <source>
        <dbReference type="ARBA" id="ARBA00047899"/>
    </source>
</evidence>
<feature type="compositionally biased region" description="Low complexity" evidence="14">
    <location>
        <begin position="187"/>
        <end position="197"/>
    </location>
</feature>
<dbReference type="EC" id="2.7.11.1" evidence="2"/>
<feature type="compositionally biased region" description="Low complexity" evidence="14">
    <location>
        <begin position="1247"/>
        <end position="1258"/>
    </location>
</feature>
<keyword evidence="11" id="KW-0067">ATP-binding</keyword>
<dbReference type="InterPro" id="IPR000719">
    <property type="entry name" value="Prot_kinase_dom"/>
</dbReference>
<dbReference type="InterPro" id="IPR050236">
    <property type="entry name" value="Ser_Thr_kinase_AGC"/>
</dbReference>
<dbReference type="GO" id="GO:0005524">
    <property type="term" value="F:ATP binding"/>
    <property type="evidence" value="ECO:0007669"/>
    <property type="project" value="UniProtKB-KW"/>
</dbReference>
<dbReference type="GO" id="GO:0004674">
    <property type="term" value="F:protein serine/threonine kinase activity"/>
    <property type="evidence" value="ECO:0007669"/>
    <property type="project" value="UniProtKB-KW"/>
</dbReference>
<keyword evidence="5" id="KW-0808">Transferase</keyword>
<feature type="compositionally biased region" description="Polar residues" evidence="14">
    <location>
        <begin position="516"/>
        <end position="531"/>
    </location>
</feature>
<feature type="region of interest" description="Disordered" evidence="14">
    <location>
        <begin position="465"/>
        <end position="600"/>
    </location>
</feature>
<evidence type="ECO:0000256" key="9">
    <source>
        <dbReference type="ARBA" id="ARBA00022777"/>
    </source>
</evidence>
<gene>
    <name evidence="17" type="primary">IREH1</name>
    <name evidence="17" type="ORF">Tsubulata_034835</name>
</gene>
<evidence type="ECO:0000313" key="17">
    <source>
        <dbReference type="EMBL" id="KAJ4848135.1"/>
    </source>
</evidence>
<dbReference type="InterPro" id="IPR058783">
    <property type="entry name" value="IREH1/IRE-like_N"/>
</dbReference>
<dbReference type="GO" id="GO:0035556">
    <property type="term" value="P:intracellular signal transduction"/>
    <property type="evidence" value="ECO:0007669"/>
    <property type="project" value="TreeGrafter"/>
</dbReference>
<dbReference type="InterPro" id="IPR011009">
    <property type="entry name" value="Kinase-like_dom_sf"/>
</dbReference>
<dbReference type="CDD" id="cd05579">
    <property type="entry name" value="STKc_MAST_like"/>
    <property type="match status" value="1"/>
</dbReference>
<accession>A0A9Q0GFK6</accession>
<keyword evidence="9 17" id="KW-0418">Kinase</keyword>
<feature type="domain" description="AGC-kinase C-terminal" evidence="16">
    <location>
        <begin position="1195"/>
        <end position="1299"/>
    </location>
</feature>
<dbReference type="Pfam" id="PF00069">
    <property type="entry name" value="Pkinase"/>
    <property type="match status" value="1"/>
</dbReference>
<evidence type="ECO:0000256" key="13">
    <source>
        <dbReference type="ARBA" id="ARBA00048679"/>
    </source>
</evidence>
<dbReference type="PROSITE" id="PS51285">
    <property type="entry name" value="AGC_KINASE_CTER"/>
    <property type="match status" value="1"/>
</dbReference>
<sequence>MVFKNKLFFSSRKSSSDATSSPDGSTNSPRSVGSNSPIRSDKKKPKSKDDTSSSSSPSTPTTSSFARKQQAQVKDGVKKKDSSVAAPQPASSLLKGKEPTSAPARPLFSSSGSGSKSKKAAPLDGKEAASSVSPILASSLGLNKIKTRSGPLPQESFFGFRGDSKPSGALGSSNLSKPGGGGGGSSWGSMSNSSGSSGKKKEVGQSRMVGFQDNVNANWNSLSPGSDGKSREISPNVQSKSRLQNGELSSEAGRHEASWGHSGNLRSSDAFTPEAYDCENPKESESPRFQAILRVTSAPRKRFPADIKSFSHELNSKGVRPFPFWKPRGLNNLEEILVVIRAKFDKAKEEVNNDLAIFAADLVGVLEKNADSHPEWQETIEDLLVLARRCAVTCPAEFWLQCESIVQELDDRRQELPPGMLKQLHTRMLFILTRCTRLLQFHKESGLGEDENVFQLRKSGFLHSADKRIPPSVGKDGKSSGIPKPSKTDSARKSYSQEQRGLDWSREQTIEPENLPSPTDSSSKNVESPASRNRMASWKKLPSPAGKSPKEVASSKVQNDIKVEPPKSMSSRKGASDVDVTTAKNSEIPPLKDSHDQSSRHQHKVSWGHWGDQQNISDDSSIICRICEEEVPTSHVEDHSIICTIADRCDQKGLSVNERLVRISETLEKMIESIGQKDIHTAVGSPDIAKVSNSSVTEESDVLSPKLSDWSRRGSEDMLDCFPEADNSVFMDDLKGLPSMSCKTRFGPKSDQGMTTSSAGSMTPRSPLLTPRTSHIDLLLAGKGAYSEHDDLPQLNELADIARCVATMPLDDHRSVPYLLSCLEDLKVVIDRRKFNALTVETFGARIEKLIREKYLQLCELVEDEKIDITSTVIDEDAPLEDDVVRSLRTSPIHPSRDRTSIDDFEIIKPISRGAFGRVFLAKKRTTGDLFAIKVLKKADMIRKNAVESILAERDILISVRNPFVVRFFYSFTCRENLYLVMEYLNGGDLYSLLRNLGCLDEDVARVYIAEVVLALEYLHSLRVIHRDLKPDNLLIAHDGHIKLTDFGLSKVGLISTTDDISGPAVGGTSMLVDDEPDVSSSEHQQERRKKRSAVGTPDYLAPEILLGMGHGTTADWWSVGVILFELIVGIPPFNAEHPQMIFDNILNRKIPWPSVPDEMSPEALDLIDRLLTEDSNQRLGAEGASEVKQHPFFKDINWDTLARQKAAFVPSSESALDTSYFTSRYSWNTSDDHVYPGSDFEDSSDADSLSGSSSCLSNRHDEMGDECGGLTEFESGSSVNYSFSNFSFKNLSQLASINYDLLSKGFKDDQRASPSI</sequence>
<evidence type="ECO:0000256" key="10">
    <source>
        <dbReference type="ARBA" id="ARBA00022833"/>
    </source>
</evidence>
<feature type="compositionally biased region" description="Low complexity" evidence="14">
    <location>
        <begin position="10"/>
        <end position="25"/>
    </location>
</feature>
<evidence type="ECO:0000256" key="3">
    <source>
        <dbReference type="ARBA" id="ARBA00022527"/>
    </source>
</evidence>
<evidence type="ECO:0000259" key="16">
    <source>
        <dbReference type="PROSITE" id="PS51285"/>
    </source>
</evidence>
<dbReference type="PANTHER" id="PTHR24356:SF1">
    <property type="entry name" value="SERINE_THREONINE-PROTEIN KINASE GREATWALL"/>
    <property type="match status" value="1"/>
</dbReference>
<dbReference type="PROSITE" id="PS50011">
    <property type="entry name" value="PROTEIN_KINASE_DOM"/>
    <property type="match status" value="1"/>
</dbReference>
<feature type="region of interest" description="Disordered" evidence="14">
    <location>
        <begin position="745"/>
        <end position="767"/>
    </location>
</feature>
<evidence type="ECO:0000256" key="11">
    <source>
        <dbReference type="ARBA" id="ARBA00022840"/>
    </source>
</evidence>
<evidence type="ECO:0000256" key="5">
    <source>
        <dbReference type="ARBA" id="ARBA00022679"/>
    </source>
</evidence>
<evidence type="ECO:0000256" key="1">
    <source>
        <dbReference type="ARBA" id="ARBA00009903"/>
    </source>
</evidence>
<evidence type="ECO:0000313" key="18">
    <source>
        <dbReference type="Proteomes" id="UP001141552"/>
    </source>
</evidence>
<protein>
    <recommendedName>
        <fullName evidence="2">non-specific serine/threonine protein kinase</fullName>
        <ecNumber evidence="2">2.7.11.1</ecNumber>
    </recommendedName>
</protein>
<dbReference type="GO" id="GO:0008270">
    <property type="term" value="F:zinc ion binding"/>
    <property type="evidence" value="ECO:0007669"/>
    <property type="project" value="UniProtKB-KW"/>
</dbReference>
<feature type="region of interest" description="Disordered" evidence="14">
    <location>
        <begin position="1239"/>
        <end position="1258"/>
    </location>
</feature>
<dbReference type="InterPro" id="IPR000961">
    <property type="entry name" value="AGC-kinase_C"/>
</dbReference>
<organism evidence="17 18">
    <name type="scientific">Turnera subulata</name>
    <dbReference type="NCBI Taxonomy" id="218843"/>
    <lineage>
        <taxon>Eukaryota</taxon>
        <taxon>Viridiplantae</taxon>
        <taxon>Streptophyta</taxon>
        <taxon>Embryophyta</taxon>
        <taxon>Tracheophyta</taxon>
        <taxon>Spermatophyta</taxon>
        <taxon>Magnoliopsida</taxon>
        <taxon>eudicotyledons</taxon>
        <taxon>Gunneridae</taxon>
        <taxon>Pentapetalae</taxon>
        <taxon>rosids</taxon>
        <taxon>fabids</taxon>
        <taxon>Malpighiales</taxon>
        <taxon>Passifloraceae</taxon>
        <taxon>Turnera</taxon>
    </lineage>
</organism>
<dbReference type="InterPro" id="IPR008271">
    <property type="entry name" value="Ser/Thr_kinase_AS"/>
</dbReference>
<evidence type="ECO:0000256" key="8">
    <source>
        <dbReference type="ARBA" id="ARBA00022771"/>
    </source>
</evidence>
<feature type="compositionally biased region" description="Basic and acidic residues" evidence="14">
    <location>
        <begin position="500"/>
        <end position="509"/>
    </location>
</feature>
<dbReference type="Gene3D" id="1.10.510.10">
    <property type="entry name" value="Transferase(Phosphotransferase) domain 1"/>
    <property type="match status" value="1"/>
</dbReference>
<keyword evidence="7" id="KW-0547">Nucleotide-binding</keyword>
<feature type="compositionally biased region" description="Polar residues" evidence="14">
    <location>
        <begin position="26"/>
        <end position="38"/>
    </location>
</feature>
<keyword evidence="4" id="KW-0597">Phosphoprotein</keyword>